<evidence type="ECO:0000313" key="1">
    <source>
        <dbReference type="EMBL" id="AHM79930.1"/>
    </source>
</evidence>
<dbReference type="EMBL" id="CP006918">
    <property type="protein sequence ID" value="AHM79930.1"/>
    <property type="molecule type" value="Genomic_DNA"/>
</dbReference>
<reference evidence="1 2" key="1">
    <citation type="journal article" date="2014" name="Proc. Natl. Acad. Sci. U.S.A.">
        <title>Molecular dissection of the evolution of carbapenem-resistant multilocus sequence type 258 Klebsiella pneumoniae.</title>
        <authorList>
            <person name="Deleo F.R."/>
            <person name="Chen L."/>
            <person name="Porcella S.F."/>
            <person name="Martens C.A."/>
            <person name="Kobayashi S.D."/>
            <person name="Porter A.R."/>
            <person name="Chavda K.D."/>
            <person name="Jacobs M.R."/>
            <person name="Mathema B."/>
            <person name="Olsen R.J."/>
            <person name="Bonomo R.A."/>
            <person name="Musser J.M."/>
            <person name="Kreiswirth B.N."/>
        </authorList>
    </citation>
    <scope>NUCLEOTIDE SEQUENCE [LARGE SCALE GENOMIC DNA]</scope>
    <source>
        <strain evidence="1">30684/NJST258_2</strain>
    </source>
</reference>
<dbReference type="HOGENOM" id="CLU_193114_0_0_6"/>
<protein>
    <recommendedName>
        <fullName evidence="3">Phage protein</fullName>
    </recommendedName>
</protein>
<dbReference type="KEGG" id="kps:KPNJ2_03150"/>
<gene>
    <name evidence="1" type="ORF">KPNJ2_03150</name>
</gene>
<organism evidence="1 2">
    <name type="scientific">Klebsiella pneumoniae 30684/NJST258_2</name>
    <dbReference type="NCBI Taxonomy" id="1420013"/>
    <lineage>
        <taxon>Bacteria</taxon>
        <taxon>Pseudomonadati</taxon>
        <taxon>Pseudomonadota</taxon>
        <taxon>Gammaproteobacteria</taxon>
        <taxon>Enterobacterales</taxon>
        <taxon>Enterobacteriaceae</taxon>
        <taxon>Klebsiella/Raoultella group</taxon>
        <taxon>Klebsiella</taxon>
        <taxon>Klebsiella pneumoniae complex</taxon>
    </lineage>
</organism>
<evidence type="ECO:0000313" key="2">
    <source>
        <dbReference type="Proteomes" id="UP000019586"/>
    </source>
</evidence>
<name>W8ULH3_KLEPN</name>
<dbReference type="AlphaFoldDB" id="W8ULH3"/>
<accession>W8ULH3</accession>
<dbReference type="Proteomes" id="UP000019586">
    <property type="component" value="Chromosome"/>
</dbReference>
<sequence length="65" mass="7093">MLKMSDITLQKAASKAYQAEIVARMLENYPHKLTDSDVESVASLLADLIGPVAAYLIEEESKNPA</sequence>
<evidence type="ECO:0008006" key="3">
    <source>
        <dbReference type="Google" id="ProtNLM"/>
    </source>
</evidence>
<proteinExistence type="predicted"/>